<dbReference type="GO" id="GO:0003824">
    <property type="term" value="F:catalytic activity"/>
    <property type="evidence" value="ECO:0007669"/>
    <property type="project" value="UniProtKB-ARBA"/>
</dbReference>
<dbReference type="SMART" id="SM00267">
    <property type="entry name" value="GGDEF"/>
    <property type="match status" value="1"/>
</dbReference>
<comment type="caution">
    <text evidence="6">The sequence shown here is derived from an EMBL/GenBank/DDBJ whole genome shotgun (WGS) entry which is preliminary data.</text>
</comment>
<dbReference type="InterPro" id="IPR035919">
    <property type="entry name" value="EAL_sf"/>
</dbReference>
<dbReference type="Gene3D" id="3.30.450.20">
    <property type="entry name" value="PAS domain"/>
    <property type="match status" value="2"/>
</dbReference>
<dbReference type="Pfam" id="PF00990">
    <property type="entry name" value="GGDEF"/>
    <property type="match status" value="1"/>
</dbReference>
<protein>
    <submittedName>
        <fullName evidence="6">Uncharacterized protein</fullName>
    </submittedName>
</protein>
<feature type="domain" description="PAS" evidence="3">
    <location>
        <begin position="409"/>
        <end position="482"/>
    </location>
</feature>
<name>A0A9W4VPE7_9GAMM</name>
<dbReference type="InterPro" id="IPR000014">
    <property type="entry name" value="PAS"/>
</dbReference>
<dbReference type="Pfam" id="PF00563">
    <property type="entry name" value="EAL"/>
    <property type="match status" value="1"/>
</dbReference>
<dbReference type="PANTHER" id="PTHR44757">
    <property type="entry name" value="DIGUANYLATE CYCLASE DGCP"/>
    <property type="match status" value="1"/>
</dbReference>
<dbReference type="Pfam" id="PF13426">
    <property type="entry name" value="PAS_9"/>
    <property type="match status" value="1"/>
</dbReference>
<dbReference type="CDD" id="cd01948">
    <property type="entry name" value="EAL"/>
    <property type="match status" value="1"/>
</dbReference>
<dbReference type="RefSeq" id="WP_261626034.1">
    <property type="nucleotide sequence ID" value="NZ_CAMAPC010000003.1"/>
</dbReference>
<dbReference type="Proteomes" id="UP001152467">
    <property type="component" value="Unassembled WGS sequence"/>
</dbReference>
<feature type="transmembrane region" description="Helical" evidence="2">
    <location>
        <begin position="142"/>
        <end position="163"/>
    </location>
</feature>
<dbReference type="SMART" id="SM00091">
    <property type="entry name" value="PAS"/>
    <property type="match status" value="2"/>
</dbReference>
<dbReference type="PROSITE" id="PS50112">
    <property type="entry name" value="PAS"/>
    <property type="match status" value="1"/>
</dbReference>
<feature type="domain" description="EAL" evidence="4">
    <location>
        <begin position="713"/>
        <end position="965"/>
    </location>
</feature>
<feature type="transmembrane region" description="Helical" evidence="2">
    <location>
        <begin position="116"/>
        <end position="136"/>
    </location>
</feature>
<organism evidence="6 7">
    <name type="scientific">Pseudoalteromonas holothuriae</name>
    <dbReference type="NCBI Taxonomy" id="2963714"/>
    <lineage>
        <taxon>Bacteria</taxon>
        <taxon>Pseudomonadati</taxon>
        <taxon>Pseudomonadota</taxon>
        <taxon>Gammaproteobacteria</taxon>
        <taxon>Alteromonadales</taxon>
        <taxon>Pseudoalteromonadaceae</taxon>
        <taxon>Pseudoalteromonas</taxon>
    </lineage>
</organism>
<dbReference type="SUPFAM" id="SSF55073">
    <property type="entry name" value="Nucleotide cyclase"/>
    <property type="match status" value="1"/>
</dbReference>
<feature type="domain" description="GGDEF" evidence="5">
    <location>
        <begin position="571"/>
        <end position="704"/>
    </location>
</feature>
<feature type="transmembrane region" description="Helical" evidence="2">
    <location>
        <begin position="252"/>
        <end position="273"/>
    </location>
</feature>
<dbReference type="PROSITE" id="PS50883">
    <property type="entry name" value="EAL"/>
    <property type="match status" value="1"/>
</dbReference>
<evidence type="ECO:0000256" key="2">
    <source>
        <dbReference type="SAM" id="Phobius"/>
    </source>
</evidence>
<keyword evidence="2" id="KW-0812">Transmembrane</keyword>
<evidence type="ECO:0000256" key="1">
    <source>
        <dbReference type="ARBA" id="ARBA00001946"/>
    </source>
</evidence>
<dbReference type="NCBIfam" id="TIGR00254">
    <property type="entry name" value="GGDEF"/>
    <property type="match status" value="1"/>
</dbReference>
<dbReference type="Pfam" id="PF08448">
    <property type="entry name" value="PAS_4"/>
    <property type="match status" value="1"/>
</dbReference>
<gene>
    <name evidence="6" type="ORF">PSECIP111854_01237</name>
</gene>
<feature type="transmembrane region" description="Helical" evidence="2">
    <location>
        <begin position="6"/>
        <end position="39"/>
    </location>
</feature>
<dbReference type="AlphaFoldDB" id="A0A9W4VPE7"/>
<keyword evidence="2" id="KW-1133">Transmembrane helix</keyword>
<dbReference type="InterPro" id="IPR001633">
    <property type="entry name" value="EAL_dom"/>
</dbReference>
<feature type="transmembrane region" description="Helical" evidence="2">
    <location>
        <begin position="222"/>
        <end position="240"/>
    </location>
</feature>
<dbReference type="Gene3D" id="3.30.70.270">
    <property type="match status" value="1"/>
</dbReference>
<evidence type="ECO:0000259" key="3">
    <source>
        <dbReference type="PROSITE" id="PS50112"/>
    </source>
</evidence>
<sequence>MKHLFFWVLGYLAIVIALLFQLPSELTIISLSGVSVWLLGAMINQAFSTRAAICFIVSLIICVALFFLPINYYLASVLIFLNLIAVLLLSELLVNKCNFDVTHSSVKKIAIQITQFTILPSLCFGVLSCVIASMYTSFSFSFLLAVLVVTNTLGLLIGTPFILLYQARGDVYLQEVYKFRHILLCFVMISLMAMTALLSWSIFTITVVALLALSAVLYSFKLLSLVGYILGGSAGIVLYANRHLYNDDLLNLGFTLFVTLISGYCIALILWRYKKITDNSCMRLKQLNINFEHTFELSPEMLLTLNSDGVILEVSEGFLSAIQISRLHIIGRRLDSFISDKDKQSFLSHQLNYAHKFKLDALTLVDKYGKNLIVNFKAQVFEFEQGHSTLCFLQDISEQIKLADVLEQEKELLEVTLSSIGDGVICTDVNGKVTYMNPVAEAILAKLTREVEGVSFDEVMPLYNEDTKQPIRGLIEQCIKNNQLMGLPELTCVRNHLQLEFAVQDSISPIYLKNGEIVGAVMVFQDVSESRLMSRKLNHMAHHDVLTGLPNRLLLQDRLSQFCKRAKRESHKFAVAFVDLDKFKKINDSLGHDVGDLLLKQVASRFTRSVRACDTVSRMGGDEFVLLLDKTKDKHQVAKVVKKILNCVSGGYELDSVHVELSVSAGIAIYPQDGDCAESLMKHADTAMYRAKKVSKSDYEFYSIELDQAAELRIAQEAAIVSGVKENEFIPYYQPVVNAQSYSLEKLEMLARWHHKGVLQSPDSFINIAEEANLIEKVSNQLLNQAFSDFSGWIKKMPTLILSVNISVLQLVEPKFVKAFTTFLKEYSIPPNNIEIEITESSLVSNIEAMKQTLFEVQQCGIKVAIDDFGTGYSSLSYLKYLNFDTIKVDQKFVAELTQGRTKGELAIVIVNMAKSLHVNCVAEGVETAEQATKLAQAGCQQLQGYYFSRPKSAQDIDPIIKVDQSISQSRTIG</sequence>
<dbReference type="InterPro" id="IPR013656">
    <property type="entry name" value="PAS_4"/>
</dbReference>
<dbReference type="SUPFAM" id="SSF141868">
    <property type="entry name" value="EAL domain-like"/>
    <property type="match status" value="1"/>
</dbReference>
<evidence type="ECO:0000313" key="6">
    <source>
        <dbReference type="EMBL" id="CAH9053777.1"/>
    </source>
</evidence>
<dbReference type="CDD" id="cd01949">
    <property type="entry name" value="GGDEF"/>
    <property type="match status" value="1"/>
</dbReference>
<reference evidence="6" key="1">
    <citation type="submission" date="2022-07" db="EMBL/GenBank/DDBJ databases">
        <authorList>
            <person name="Criscuolo A."/>
        </authorList>
    </citation>
    <scope>NUCLEOTIDE SEQUENCE</scope>
    <source>
        <strain evidence="6">CIP111854</strain>
    </source>
</reference>
<keyword evidence="2" id="KW-0472">Membrane</keyword>
<dbReference type="InterPro" id="IPR052155">
    <property type="entry name" value="Biofilm_reg_signaling"/>
</dbReference>
<evidence type="ECO:0000313" key="7">
    <source>
        <dbReference type="Proteomes" id="UP001152467"/>
    </source>
</evidence>
<dbReference type="NCBIfam" id="TIGR00229">
    <property type="entry name" value="sensory_box"/>
    <property type="match status" value="1"/>
</dbReference>
<proteinExistence type="predicted"/>
<dbReference type="SUPFAM" id="SSF55785">
    <property type="entry name" value="PYP-like sensor domain (PAS domain)"/>
    <property type="match status" value="2"/>
</dbReference>
<accession>A0A9W4VPE7</accession>
<dbReference type="InterPro" id="IPR000160">
    <property type="entry name" value="GGDEF_dom"/>
</dbReference>
<dbReference type="FunFam" id="3.30.70.270:FF:000001">
    <property type="entry name" value="Diguanylate cyclase domain protein"/>
    <property type="match status" value="1"/>
</dbReference>
<dbReference type="Gene3D" id="3.20.20.450">
    <property type="entry name" value="EAL domain"/>
    <property type="match status" value="1"/>
</dbReference>
<dbReference type="InterPro" id="IPR029787">
    <property type="entry name" value="Nucleotide_cyclase"/>
</dbReference>
<evidence type="ECO:0000259" key="4">
    <source>
        <dbReference type="PROSITE" id="PS50883"/>
    </source>
</evidence>
<feature type="transmembrane region" description="Helical" evidence="2">
    <location>
        <begin position="51"/>
        <end position="68"/>
    </location>
</feature>
<dbReference type="PROSITE" id="PS50887">
    <property type="entry name" value="GGDEF"/>
    <property type="match status" value="1"/>
</dbReference>
<keyword evidence="7" id="KW-1185">Reference proteome</keyword>
<dbReference type="InterPro" id="IPR043128">
    <property type="entry name" value="Rev_trsase/Diguanyl_cyclase"/>
</dbReference>
<dbReference type="PANTHER" id="PTHR44757:SF2">
    <property type="entry name" value="BIOFILM ARCHITECTURE MAINTENANCE PROTEIN MBAA"/>
    <property type="match status" value="1"/>
</dbReference>
<dbReference type="CDD" id="cd00130">
    <property type="entry name" value="PAS"/>
    <property type="match status" value="1"/>
</dbReference>
<dbReference type="SMART" id="SM00052">
    <property type="entry name" value="EAL"/>
    <property type="match status" value="1"/>
</dbReference>
<feature type="transmembrane region" description="Helical" evidence="2">
    <location>
        <begin position="74"/>
        <end position="95"/>
    </location>
</feature>
<feature type="transmembrane region" description="Helical" evidence="2">
    <location>
        <begin position="183"/>
        <end position="216"/>
    </location>
</feature>
<evidence type="ECO:0000259" key="5">
    <source>
        <dbReference type="PROSITE" id="PS50887"/>
    </source>
</evidence>
<comment type="cofactor">
    <cofactor evidence="1">
        <name>Mg(2+)</name>
        <dbReference type="ChEBI" id="CHEBI:18420"/>
    </cofactor>
</comment>
<dbReference type="InterPro" id="IPR035965">
    <property type="entry name" value="PAS-like_dom_sf"/>
</dbReference>
<dbReference type="EMBL" id="CAMAPC010000003">
    <property type="protein sequence ID" value="CAH9053777.1"/>
    <property type="molecule type" value="Genomic_DNA"/>
</dbReference>